<keyword evidence="6" id="KW-0067">ATP-binding</keyword>
<dbReference type="InterPro" id="IPR034001">
    <property type="entry name" value="ABCG_PDR_1"/>
</dbReference>
<evidence type="ECO:0000256" key="3">
    <source>
        <dbReference type="ARBA" id="ARBA00022448"/>
    </source>
</evidence>
<dbReference type="SMART" id="SM00382">
    <property type="entry name" value="AAA"/>
    <property type="match status" value="2"/>
</dbReference>
<keyword evidence="5" id="KW-0547">Nucleotide-binding</keyword>
<dbReference type="GO" id="GO:0140359">
    <property type="term" value="F:ABC-type transporter activity"/>
    <property type="evidence" value="ECO:0007669"/>
    <property type="project" value="InterPro"/>
</dbReference>
<keyword evidence="7 10" id="KW-1133">Transmembrane helix</keyword>
<dbReference type="OMA" id="ENDHFES"/>
<feature type="domain" description="ABC transporter" evidence="11">
    <location>
        <begin position="812"/>
        <end position="1055"/>
    </location>
</feature>
<evidence type="ECO:0000313" key="13">
    <source>
        <dbReference type="Proteomes" id="UP000016923"/>
    </source>
</evidence>
<evidence type="ECO:0000256" key="4">
    <source>
        <dbReference type="ARBA" id="ARBA00022692"/>
    </source>
</evidence>
<dbReference type="EMBL" id="KE148161">
    <property type="protein sequence ID" value="EPE04297.1"/>
    <property type="molecule type" value="Genomic_DNA"/>
</dbReference>
<feature type="transmembrane region" description="Helical" evidence="10">
    <location>
        <begin position="1188"/>
        <end position="1207"/>
    </location>
</feature>
<dbReference type="OrthoDB" id="245989at2759"/>
<feature type="transmembrane region" description="Helical" evidence="10">
    <location>
        <begin position="534"/>
        <end position="556"/>
    </location>
</feature>
<dbReference type="SUPFAM" id="SSF52540">
    <property type="entry name" value="P-loop containing nucleoside triphosphate hydrolases"/>
    <property type="match status" value="2"/>
</dbReference>
<dbReference type="InterPro" id="IPR034003">
    <property type="entry name" value="ABCG_PDR_2"/>
</dbReference>
<evidence type="ECO:0000256" key="7">
    <source>
        <dbReference type="ARBA" id="ARBA00022989"/>
    </source>
</evidence>
<feature type="transmembrane region" description="Helical" evidence="10">
    <location>
        <begin position="498"/>
        <end position="522"/>
    </location>
</feature>
<dbReference type="CDD" id="cd03232">
    <property type="entry name" value="ABCG_PDR_domain2"/>
    <property type="match status" value="1"/>
</dbReference>
<dbReference type="PROSITE" id="PS00211">
    <property type="entry name" value="ABC_TRANSPORTER_1"/>
    <property type="match status" value="1"/>
</dbReference>
<evidence type="ECO:0000256" key="6">
    <source>
        <dbReference type="ARBA" id="ARBA00022840"/>
    </source>
</evidence>
<comment type="similarity">
    <text evidence="2">Belongs to the ABC transporter superfamily. ABCG family. PDR (TC 3.A.1.205) subfamily.</text>
</comment>
<dbReference type="FunFam" id="3.40.50.300:FF:000054">
    <property type="entry name" value="ABC multidrug transporter atrF"/>
    <property type="match status" value="1"/>
</dbReference>
<dbReference type="InterPro" id="IPR003439">
    <property type="entry name" value="ABC_transporter-like_ATP-bd"/>
</dbReference>
<feature type="domain" description="ABC transporter" evidence="11">
    <location>
        <begin position="127"/>
        <end position="388"/>
    </location>
</feature>
<dbReference type="InterPro" id="IPR010929">
    <property type="entry name" value="PDR_CDR_ABC"/>
</dbReference>
<reference evidence="12 13" key="1">
    <citation type="journal article" date="2013" name="BMC Genomics">
        <title>The genome and transcriptome of the pine saprophyte Ophiostoma piceae, and a comparison with the bark beetle-associated pine pathogen Grosmannia clavigera.</title>
        <authorList>
            <person name="Haridas S."/>
            <person name="Wang Y."/>
            <person name="Lim L."/>
            <person name="Massoumi Alamouti S."/>
            <person name="Jackman S."/>
            <person name="Docking R."/>
            <person name="Robertson G."/>
            <person name="Birol I."/>
            <person name="Bohlmann J."/>
            <person name="Breuil C."/>
        </authorList>
    </citation>
    <scope>NUCLEOTIDE SEQUENCE [LARGE SCALE GENOMIC DNA]</scope>
    <source>
        <strain evidence="12 13">UAMH 11346</strain>
    </source>
</reference>
<keyword evidence="3" id="KW-0813">Transport</keyword>
<dbReference type="InterPro" id="IPR013525">
    <property type="entry name" value="ABC2_TM"/>
</dbReference>
<proteinExistence type="inferred from homology"/>
<dbReference type="Pfam" id="PF06422">
    <property type="entry name" value="PDR_CDR"/>
    <property type="match status" value="1"/>
</dbReference>
<dbReference type="Pfam" id="PF00005">
    <property type="entry name" value="ABC_tran"/>
    <property type="match status" value="2"/>
</dbReference>
<dbReference type="InterPro" id="IPR027417">
    <property type="entry name" value="P-loop_NTPase"/>
</dbReference>
<dbReference type="InterPro" id="IPR043926">
    <property type="entry name" value="ABCG_dom"/>
</dbReference>
<comment type="subcellular location">
    <subcellularLocation>
        <location evidence="1">Membrane</location>
        <topology evidence="1">Multi-pass membrane protein</topology>
    </subcellularLocation>
</comment>
<protein>
    <submittedName>
        <fullName evidence="12">Abc transporter</fullName>
    </submittedName>
</protein>
<feature type="transmembrane region" description="Helical" evidence="10">
    <location>
        <begin position="1429"/>
        <end position="1450"/>
    </location>
</feature>
<accession>S3BUY5</accession>
<feature type="transmembrane region" description="Helical" evidence="10">
    <location>
        <begin position="642"/>
        <end position="661"/>
    </location>
</feature>
<feature type="transmembrane region" description="Helical" evidence="10">
    <location>
        <begin position="1274"/>
        <end position="1296"/>
    </location>
</feature>
<dbReference type="PANTHER" id="PTHR19241">
    <property type="entry name" value="ATP-BINDING CASSETTE TRANSPORTER"/>
    <property type="match status" value="1"/>
</dbReference>
<dbReference type="GO" id="GO:0016020">
    <property type="term" value="C:membrane"/>
    <property type="evidence" value="ECO:0007669"/>
    <property type="project" value="UniProtKB-SubCell"/>
</dbReference>
<dbReference type="GO" id="GO:0016887">
    <property type="term" value="F:ATP hydrolysis activity"/>
    <property type="evidence" value="ECO:0007669"/>
    <property type="project" value="InterPro"/>
</dbReference>
<dbReference type="STRING" id="1262450.S3BUY5"/>
<evidence type="ECO:0000256" key="9">
    <source>
        <dbReference type="SAM" id="MobiDB-lite"/>
    </source>
</evidence>
<dbReference type="HOGENOM" id="CLU_000604_35_0_1"/>
<dbReference type="Pfam" id="PF01061">
    <property type="entry name" value="ABC2_membrane"/>
    <property type="match status" value="2"/>
</dbReference>
<feature type="transmembrane region" description="Helical" evidence="10">
    <location>
        <begin position="1158"/>
        <end position="1176"/>
    </location>
</feature>
<sequence>MDNPSDESEDTLAVRRTQVDDDSTHDRIRQFSLDIVRSASHATASHAAAHADLESVNSVDPHLDPTSPKFDARRWVQELLHACAQDPERYPRPTAGVSYRNLKVHGFGSPTDYQKDVFNVLLQAPLLLLQTIQNRRQQVPILRGETADVGFDGLVKSGEMLLVLGRPGSGVTTLLKTVAGETSGLELDGTLSYDGIPLKTMQDRFRGEVIYQAETDVHFPQLTVGQTLLFAAEARTPRNRPALPGSSASSTVSHQAYAQHLRDVMMAIFGISHTINTRVGNDLVRGVSGGERKRVSIAEAALSGSAVQCWDNSTRGLDSATALSFARTLRLSTDLAGATALVAMYQASEPSYILFDKVCLLYEGRQIFFGRADGARAYFERMGYHCPPRQTTADFLTSLTSPDERIVAPDVEPGSVPRTPDEFSAAWRASPEYAALQTELDQFEADHPMDGTPEKSMAVARRAHQSTLTPSFSPYTLSLPQQIWLCMRRGGHRLRGDVTFFVVTVLGNLVISLVLGSVFYNLPDDASSINSRCILLFFAILFNALSSALEILSLYAQRPIVEKHARYALYQPAAEAVASALCEMPSKILSALAFNIPLYFMANLRSGADHFFIFLLFGFTCTLTMSTFIRTIGQSSKSVHQALTPAAIFIIALVIYTGFVLPKAAMQGWLKWISYINPIAYAYESLLINELGRGRVFACSNFVPSYATDALERACATAGAPVGADYVDGNTVLVGSYSYKDSHLWRNLGILVAFLVFFFCSYVAAAEYVRADKSKGEVLVFRRGHEAAVDQEIDNKDNAKKTSIKHKEGGVFHWRDVCYDITLAGKDRRLLDHVDGWVKPGTLTVLMGVSGAGKTTLLDVLADRVTMGVVSGAMRVDGVVRGASFQRTTGYVQQQDVHLATSTVREALLFSAKLRQPASVTLQEKEAYVEDVIALLEMERYADAVVGVPGEGLNVEQRKRLTIGVELAAKPDLLLFLDEPTSGLDSQTAWSVTKLVRKLADHGQAVLCTIHQPSALLFQQFDRLLLLAAGGRTVYFGDIGENARTLIEYFENHREEGSTVPPCPPGENPAEWMLRVIGAAPGVQAGQDWPATWRASNEYTVVQTELARLEGVTAPIDAADAVEAANASKLSYATPFSYQLYMCTQRVFQQYWRTPSYIYAKLALCFGTSLFIGLSFRNAPLTEAGLQSQLFSIFLLLVIFAFMTYQTMPHFISQRDLFEVRERASRTYHWAVFMLANIIVEIPWNTLAALLVFLPFYYLTGMNNNAGDSVAERGALFFLLLWVFLVFESTFADMVVAGVPTAELGATFALLLFSFCLIFCGVMVPYSALPGFWTFMYRVSPLTYLIGALLSTGVALNPVNCSSLELLQFYPPANTTCIDYMKPYMQLAGGALVDGGAMYPDACQFCTLAMTDAYLASVSIAYSQRWRNFGLMFVYVGFNAVAALGLYWLARAPKAGFKTWLSAKSKQFF</sequence>
<keyword evidence="13" id="KW-1185">Reference proteome</keyword>
<dbReference type="InterPro" id="IPR003593">
    <property type="entry name" value="AAA+_ATPase"/>
</dbReference>
<dbReference type="Gene3D" id="3.40.50.300">
    <property type="entry name" value="P-loop containing nucleotide triphosphate hydrolases"/>
    <property type="match status" value="2"/>
</dbReference>
<dbReference type="InterPro" id="IPR029481">
    <property type="entry name" value="ABC_trans_N"/>
</dbReference>
<dbReference type="Proteomes" id="UP000016923">
    <property type="component" value="Unassembled WGS sequence"/>
</dbReference>
<keyword evidence="4 10" id="KW-0812">Transmembrane</keyword>
<organism evidence="12 13">
    <name type="scientific">Ophiostoma piceae (strain UAMH 11346)</name>
    <name type="common">Sap stain fungus</name>
    <dbReference type="NCBI Taxonomy" id="1262450"/>
    <lineage>
        <taxon>Eukaryota</taxon>
        <taxon>Fungi</taxon>
        <taxon>Dikarya</taxon>
        <taxon>Ascomycota</taxon>
        <taxon>Pezizomycotina</taxon>
        <taxon>Sordariomycetes</taxon>
        <taxon>Sordariomycetidae</taxon>
        <taxon>Ophiostomatales</taxon>
        <taxon>Ophiostomataceae</taxon>
        <taxon>Ophiostoma</taxon>
    </lineage>
</organism>
<feature type="transmembrane region" description="Helical" evidence="10">
    <location>
        <begin position="1228"/>
        <end position="1254"/>
    </location>
</feature>
<evidence type="ECO:0000259" key="11">
    <source>
        <dbReference type="PROSITE" id="PS50893"/>
    </source>
</evidence>
<dbReference type="eggNOG" id="KOG0065">
    <property type="taxonomic scope" value="Eukaryota"/>
</dbReference>
<feature type="transmembrane region" description="Helical" evidence="10">
    <location>
        <begin position="744"/>
        <end position="765"/>
    </location>
</feature>
<evidence type="ECO:0000313" key="12">
    <source>
        <dbReference type="EMBL" id="EPE04297.1"/>
    </source>
</evidence>
<name>S3BUY5_OPHP1</name>
<dbReference type="CDD" id="cd03233">
    <property type="entry name" value="ABCG_PDR_domain1"/>
    <property type="match status" value="1"/>
</dbReference>
<evidence type="ECO:0000256" key="1">
    <source>
        <dbReference type="ARBA" id="ARBA00004141"/>
    </source>
</evidence>
<feature type="transmembrane region" description="Helical" evidence="10">
    <location>
        <begin position="1308"/>
        <end position="1329"/>
    </location>
</feature>
<feature type="region of interest" description="Disordered" evidence="9">
    <location>
        <begin position="1"/>
        <end position="23"/>
    </location>
</feature>
<keyword evidence="8 10" id="KW-0472">Membrane</keyword>
<evidence type="ECO:0000256" key="10">
    <source>
        <dbReference type="SAM" id="Phobius"/>
    </source>
</evidence>
<dbReference type="PROSITE" id="PS50893">
    <property type="entry name" value="ABC_TRANSPORTER_2"/>
    <property type="match status" value="2"/>
</dbReference>
<dbReference type="Pfam" id="PF19055">
    <property type="entry name" value="ABC2_membrane_7"/>
    <property type="match status" value="1"/>
</dbReference>
<dbReference type="Pfam" id="PF14510">
    <property type="entry name" value="ABC_trans_N"/>
    <property type="match status" value="1"/>
</dbReference>
<dbReference type="VEuPathDB" id="FungiDB:F503_01301"/>
<gene>
    <name evidence="12" type="ORF">F503_01301</name>
</gene>
<dbReference type="InterPro" id="IPR017871">
    <property type="entry name" value="ABC_transporter-like_CS"/>
</dbReference>
<evidence type="ECO:0000256" key="2">
    <source>
        <dbReference type="ARBA" id="ARBA00006012"/>
    </source>
</evidence>
<feature type="transmembrane region" description="Helical" evidence="10">
    <location>
        <begin position="611"/>
        <end position="630"/>
    </location>
</feature>
<evidence type="ECO:0000256" key="8">
    <source>
        <dbReference type="ARBA" id="ARBA00023136"/>
    </source>
</evidence>
<feature type="compositionally biased region" description="Acidic residues" evidence="9">
    <location>
        <begin position="1"/>
        <end position="10"/>
    </location>
</feature>
<evidence type="ECO:0000256" key="5">
    <source>
        <dbReference type="ARBA" id="ARBA00022741"/>
    </source>
</evidence>
<dbReference type="GO" id="GO:0005524">
    <property type="term" value="F:ATP binding"/>
    <property type="evidence" value="ECO:0007669"/>
    <property type="project" value="UniProtKB-KW"/>
</dbReference>